<dbReference type="RefSeq" id="WP_007495013.1">
    <property type="nucleotide sequence ID" value="NZ_KN174163.1"/>
</dbReference>
<keyword evidence="2" id="KW-1185">Reference proteome</keyword>
<dbReference type="Pfam" id="PF09393">
    <property type="entry name" value="DUF2001"/>
    <property type="match status" value="1"/>
</dbReference>
<sequence>MAYLLAKDTVTGAEGSVVVTKEGRNYVVAGMRNITTNAEIQSSDMRVIGTRTIQDKPNGAKLTGTGNIYYGTNLWTDMVLQYIQTGVMPEFDIQITNSDSASATLGSQVMAYYGCHLTGTVPLSVLNSEETMLNYDFNFAYTRVARLQAFNDPAQLGN</sequence>
<evidence type="ECO:0000313" key="1">
    <source>
        <dbReference type="EMBL" id="KGF54832.1"/>
    </source>
</evidence>
<dbReference type="eggNOG" id="ENOG502ZCKJ">
    <property type="taxonomic scope" value="Bacteria"/>
</dbReference>
<dbReference type="PATRIC" id="fig|742738.3.peg.2590"/>
<comment type="caution">
    <text evidence="1">The sequence shown here is derived from an EMBL/GenBank/DDBJ whole genome shotgun (WGS) entry which is preliminary data.</text>
</comment>
<gene>
    <name evidence="1" type="ORF">HMPREF9460_02523</name>
</gene>
<dbReference type="EMBL" id="ADLO01000079">
    <property type="protein sequence ID" value="KGF54832.1"/>
    <property type="molecule type" value="Genomic_DNA"/>
</dbReference>
<dbReference type="Gene3D" id="2.30.110.40">
    <property type="entry name" value="Phage tail tube protein"/>
    <property type="match status" value="1"/>
</dbReference>
<dbReference type="GeneID" id="63972509"/>
<dbReference type="SUPFAM" id="SSF69279">
    <property type="entry name" value="Phage tail proteins"/>
    <property type="match status" value="1"/>
</dbReference>
<name>A0A096CJ83_FLAPL</name>
<organism evidence="1 2">
    <name type="scientific">Flavonifractor plautii 1_3_50AFAA</name>
    <dbReference type="NCBI Taxonomy" id="742738"/>
    <lineage>
        <taxon>Bacteria</taxon>
        <taxon>Bacillati</taxon>
        <taxon>Bacillota</taxon>
        <taxon>Clostridia</taxon>
        <taxon>Eubacteriales</taxon>
        <taxon>Oscillospiraceae</taxon>
        <taxon>Flavonifractor</taxon>
    </lineage>
</organism>
<dbReference type="InterPro" id="IPR038628">
    <property type="entry name" value="XkdM-like_sf"/>
</dbReference>
<dbReference type="InterPro" id="IPR018989">
    <property type="entry name" value="DUF2001"/>
</dbReference>
<evidence type="ECO:0000313" key="2">
    <source>
        <dbReference type="Proteomes" id="UP000029585"/>
    </source>
</evidence>
<reference evidence="1 2" key="1">
    <citation type="submission" date="2011-08" db="EMBL/GenBank/DDBJ databases">
        <title>The Genome Sequence of Clostridium orbiscindens 1_3_50AFAA.</title>
        <authorList>
            <consortium name="The Broad Institute Genome Sequencing Platform"/>
            <person name="Earl A."/>
            <person name="Ward D."/>
            <person name="Feldgarden M."/>
            <person name="Gevers D."/>
            <person name="Daigneault M."/>
            <person name="Strauss J."/>
            <person name="Allen-Vercoe E."/>
            <person name="Young S.K."/>
            <person name="Zeng Q."/>
            <person name="Gargeya S."/>
            <person name="Fitzgerald M."/>
            <person name="Haas B."/>
            <person name="Abouelleil A."/>
            <person name="Alvarado L."/>
            <person name="Arachchi H.M."/>
            <person name="Berlin A."/>
            <person name="Brown A."/>
            <person name="Chapman S.B."/>
            <person name="Chen Z."/>
            <person name="Dunbar C."/>
            <person name="Freedman E."/>
            <person name="Gearin G."/>
            <person name="Gellesch M."/>
            <person name="Goldberg J."/>
            <person name="Griggs A."/>
            <person name="Gujja S."/>
            <person name="Heiman D."/>
            <person name="Howarth C."/>
            <person name="Larson L."/>
            <person name="Lui A."/>
            <person name="MacDonald P.J.P."/>
            <person name="Montmayeur A."/>
            <person name="Murphy C."/>
            <person name="Neiman D."/>
            <person name="Pearson M."/>
            <person name="Priest M."/>
            <person name="Roberts A."/>
            <person name="Saif S."/>
            <person name="Shea T."/>
            <person name="Shenoy N."/>
            <person name="Sisk P."/>
            <person name="Stolte C."/>
            <person name="Sykes S."/>
            <person name="Wortman J."/>
            <person name="Nusbaum C."/>
            <person name="Birren B."/>
        </authorList>
    </citation>
    <scope>NUCLEOTIDE SEQUENCE [LARGE SCALE GENOMIC DNA]</scope>
    <source>
        <strain evidence="1 2">1_3_50AFAA</strain>
    </source>
</reference>
<dbReference type="Proteomes" id="UP000029585">
    <property type="component" value="Unassembled WGS sequence"/>
</dbReference>
<protein>
    <submittedName>
        <fullName evidence="1">Uncharacterized protein</fullName>
    </submittedName>
</protein>
<accession>A0A096CJ83</accession>
<dbReference type="AlphaFoldDB" id="A0A096CJ83"/>
<dbReference type="HOGENOM" id="CLU_139219_0_0_9"/>
<proteinExistence type="predicted"/>